<accession>A0A0T9RT52</accession>
<proteinExistence type="predicted"/>
<reference evidence="1 2" key="1">
    <citation type="submission" date="2015-03" db="EMBL/GenBank/DDBJ databases">
        <authorList>
            <person name="Murphy D."/>
        </authorList>
    </citation>
    <scope>NUCLEOTIDE SEQUENCE [LARGE SCALE GENOMIC DNA]</scope>
    <source>
        <strain evidence="1 2">Y233</strain>
    </source>
</reference>
<dbReference type="EMBL" id="CQBK01000097">
    <property type="protein sequence ID" value="CNI83096.1"/>
    <property type="molecule type" value="Genomic_DNA"/>
</dbReference>
<dbReference type="Proteomes" id="UP000038204">
    <property type="component" value="Unassembled WGS sequence"/>
</dbReference>
<protein>
    <submittedName>
        <fullName evidence="1">Uncharacterized protein</fullName>
    </submittedName>
</protein>
<name>A0A0T9RT52_9GAMM</name>
<evidence type="ECO:0000313" key="1">
    <source>
        <dbReference type="EMBL" id="CNI83096.1"/>
    </source>
</evidence>
<dbReference type="RefSeq" id="WP_049602131.1">
    <property type="nucleotide sequence ID" value="NZ_CHJS01000111.1"/>
</dbReference>
<gene>
    <name evidence="1" type="ORF">ERS008667_04431</name>
</gene>
<organism evidence="1 2">
    <name type="scientific">Yersinia similis</name>
    <dbReference type="NCBI Taxonomy" id="367190"/>
    <lineage>
        <taxon>Bacteria</taxon>
        <taxon>Pseudomonadati</taxon>
        <taxon>Pseudomonadota</taxon>
        <taxon>Gammaproteobacteria</taxon>
        <taxon>Enterobacterales</taxon>
        <taxon>Yersiniaceae</taxon>
        <taxon>Yersinia</taxon>
    </lineage>
</organism>
<evidence type="ECO:0000313" key="2">
    <source>
        <dbReference type="Proteomes" id="UP000038204"/>
    </source>
</evidence>
<dbReference type="AlphaFoldDB" id="A0A0T9RT52"/>
<sequence length="275" mass="32320">MAEFNKKAFDILRNYRPDNPEKTSLEEFEYAKKAGLMYDVKNMSHDEIISWAILEFECCNKKSITDSFIFGLDNNLPFLRSTLSAYAVMTNFPRHIFEGYSDELINPHCKICALYENQRVDLSFINRCRWNGAIIWRRPDMLAFYLQQHNKEPTHVYEILNVKLFINILDEIASSLENETPSSLSKRLRKLKLVKMSVDEMKYFIDTLGYCGILQTNEHVGFIYKFTSHINPRKSRSSDWGYPVDFWIGSNGINIDALSYWFGDYPEVANWIDNY</sequence>